<dbReference type="SUPFAM" id="SSF53448">
    <property type="entry name" value="Nucleotide-diphospho-sugar transferases"/>
    <property type="match status" value="1"/>
</dbReference>
<dbReference type="InterPro" id="IPR002495">
    <property type="entry name" value="Glyco_trans_8"/>
</dbReference>
<evidence type="ECO:0000256" key="1">
    <source>
        <dbReference type="ARBA" id="ARBA00022676"/>
    </source>
</evidence>
<gene>
    <name evidence="4" type="ORF">FBD94_17180</name>
</gene>
<dbReference type="EMBL" id="SWDX01000006">
    <property type="protein sequence ID" value="TKC59264.1"/>
    <property type="molecule type" value="Genomic_DNA"/>
</dbReference>
<dbReference type="InterPro" id="IPR029044">
    <property type="entry name" value="Nucleotide-diphossugar_trans"/>
</dbReference>
<dbReference type="Pfam" id="PF01501">
    <property type="entry name" value="Glyco_transf_8"/>
    <property type="match status" value="1"/>
</dbReference>
<dbReference type="CDD" id="cd04194">
    <property type="entry name" value="GT8_A4GalT_like"/>
    <property type="match status" value="1"/>
</dbReference>
<name>A0A4U1G758_9SPHI</name>
<keyword evidence="3" id="KW-0479">Metal-binding</keyword>
<evidence type="ECO:0000256" key="2">
    <source>
        <dbReference type="ARBA" id="ARBA00022679"/>
    </source>
</evidence>
<evidence type="ECO:0000256" key="3">
    <source>
        <dbReference type="ARBA" id="ARBA00022723"/>
    </source>
</evidence>
<sequence>MKKNNISIVVASDNHYAILIGALLKSIELNHKTEEHIDFHIIDDGISSKTRAKLETIVDPKRITLKWFKSREIIPDSIVVPIDNSAYPWTVYLRVFSPYIVDADVEKLIYLDVDTIVQDDISKLWHLPLGNHTIAAVQDVGLNVACEWGGISNYKELGLSADTKYFNSGILVINTKKWLQEDVSSEVISVLTKYKEHVRLPDQYGLNVVMANKWLELDPKWNWFAFKENDNPFIVHFLDIKPIFTSYNSKQVYKDEFFRYLSMTPWKNFKPISGNRRVIRKVYNKISNILKRSFLRQ</sequence>
<proteinExistence type="predicted"/>
<keyword evidence="2 4" id="KW-0808">Transferase</keyword>
<dbReference type="InterPro" id="IPR050748">
    <property type="entry name" value="Glycosyltrans_8_dom-fam"/>
</dbReference>
<protein>
    <submittedName>
        <fullName evidence="4">Glycosyltransferase family 8 protein</fullName>
    </submittedName>
</protein>
<dbReference type="PANTHER" id="PTHR13778">
    <property type="entry name" value="GLYCOSYLTRANSFERASE 8 DOMAIN-CONTAINING PROTEIN"/>
    <property type="match status" value="1"/>
</dbReference>
<evidence type="ECO:0000313" key="4">
    <source>
        <dbReference type="EMBL" id="TKC59264.1"/>
    </source>
</evidence>
<keyword evidence="1" id="KW-0328">Glycosyltransferase</keyword>
<dbReference type="Gene3D" id="3.90.550.10">
    <property type="entry name" value="Spore Coat Polysaccharide Biosynthesis Protein SpsA, Chain A"/>
    <property type="match status" value="1"/>
</dbReference>
<dbReference type="GO" id="GO:0016757">
    <property type="term" value="F:glycosyltransferase activity"/>
    <property type="evidence" value="ECO:0007669"/>
    <property type="project" value="UniProtKB-KW"/>
</dbReference>
<dbReference type="RefSeq" id="WP_136881118.1">
    <property type="nucleotide sequence ID" value="NZ_SWDX01000006.1"/>
</dbReference>
<accession>A0A4U1G758</accession>
<organism evidence="4 5">
    <name type="scientific">Pedobacter hiemivivus</name>
    <dbReference type="NCBI Taxonomy" id="2530454"/>
    <lineage>
        <taxon>Bacteria</taxon>
        <taxon>Pseudomonadati</taxon>
        <taxon>Bacteroidota</taxon>
        <taxon>Sphingobacteriia</taxon>
        <taxon>Sphingobacteriales</taxon>
        <taxon>Sphingobacteriaceae</taxon>
        <taxon>Pedobacter</taxon>
    </lineage>
</organism>
<reference evidence="4 5" key="1">
    <citation type="submission" date="2019-04" db="EMBL/GenBank/DDBJ databases">
        <title>Pedobacter sp. RP-1-16 sp. nov., isolated from Arctic soil.</title>
        <authorList>
            <person name="Dahal R.H."/>
            <person name="Kim D.-U."/>
        </authorList>
    </citation>
    <scope>NUCLEOTIDE SEQUENCE [LARGE SCALE GENOMIC DNA]</scope>
    <source>
        <strain evidence="4 5">RP-1-16</strain>
    </source>
</reference>
<dbReference type="Proteomes" id="UP000309594">
    <property type="component" value="Unassembled WGS sequence"/>
</dbReference>
<dbReference type="PANTHER" id="PTHR13778:SF47">
    <property type="entry name" value="LIPOPOLYSACCHARIDE 1,3-GALACTOSYLTRANSFERASE"/>
    <property type="match status" value="1"/>
</dbReference>
<dbReference type="GO" id="GO:0046872">
    <property type="term" value="F:metal ion binding"/>
    <property type="evidence" value="ECO:0007669"/>
    <property type="project" value="UniProtKB-KW"/>
</dbReference>
<dbReference type="AlphaFoldDB" id="A0A4U1G758"/>
<evidence type="ECO:0000313" key="5">
    <source>
        <dbReference type="Proteomes" id="UP000309594"/>
    </source>
</evidence>
<comment type="caution">
    <text evidence="4">The sequence shown here is derived from an EMBL/GenBank/DDBJ whole genome shotgun (WGS) entry which is preliminary data.</text>
</comment>